<dbReference type="GO" id="GO:0043590">
    <property type="term" value="C:bacterial nucleoid"/>
    <property type="evidence" value="ECO:0007669"/>
    <property type="project" value="UniProtKB-UniRule"/>
</dbReference>
<dbReference type="Gene3D" id="3.30.1310.10">
    <property type="entry name" value="Nucleoid-associated protein YbaB-like domain"/>
    <property type="match status" value="1"/>
</dbReference>
<comment type="subcellular location">
    <subcellularLocation>
        <location evidence="2">Cytoplasm</location>
        <location evidence="2">Nucleoid</location>
    </subcellularLocation>
</comment>
<dbReference type="HAMAP" id="MF_00274">
    <property type="entry name" value="DNA_YbaB_EbfC"/>
    <property type="match status" value="1"/>
</dbReference>
<dbReference type="PANTHER" id="PTHR33449:SF1">
    <property type="entry name" value="NUCLEOID-ASSOCIATED PROTEIN YBAB"/>
    <property type="match status" value="1"/>
</dbReference>
<dbReference type="Pfam" id="PF02575">
    <property type="entry name" value="YbaB_DNA_bd"/>
    <property type="match status" value="1"/>
</dbReference>
<evidence type="ECO:0000256" key="3">
    <source>
        <dbReference type="SAM" id="Coils"/>
    </source>
</evidence>
<dbReference type="PANTHER" id="PTHR33449">
    <property type="entry name" value="NUCLEOID-ASSOCIATED PROTEIN YBAB"/>
    <property type="match status" value="1"/>
</dbReference>
<dbReference type="EMBL" id="LJUI01000014">
    <property type="protein sequence ID" value="KPK70533.1"/>
    <property type="molecule type" value="Genomic_DNA"/>
</dbReference>
<keyword evidence="2" id="KW-0963">Cytoplasm</keyword>
<dbReference type="InterPro" id="IPR004401">
    <property type="entry name" value="YbaB/EbfC"/>
</dbReference>
<dbReference type="NCBIfam" id="TIGR00103">
    <property type="entry name" value="DNA_YbaB_EbfC"/>
    <property type="match status" value="1"/>
</dbReference>
<dbReference type="Proteomes" id="UP000051717">
    <property type="component" value="Unassembled WGS sequence"/>
</dbReference>
<dbReference type="GO" id="GO:0003677">
    <property type="term" value="F:DNA binding"/>
    <property type="evidence" value="ECO:0007669"/>
    <property type="project" value="UniProtKB-UniRule"/>
</dbReference>
<comment type="caution">
    <text evidence="4">The sequence shown here is derived from an EMBL/GenBank/DDBJ whole genome shotgun (WGS) entry which is preliminary data.</text>
</comment>
<dbReference type="InterPro" id="IPR036894">
    <property type="entry name" value="YbaB-like_sf"/>
</dbReference>
<organism evidence="4 5">
    <name type="scientific">candidate division TA06 bacterium SM23_40</name>
    <dbReference type="NCBI Taxonomy" id="1703774"/>
    <lineage>
        <taxon>Bacteria</taxon>
        <taxon>Bacteria division TA06</taxon>
    </lineage>
</organism>
<dbReference type="PIRSF" id="PIRSF004555">
    <property type="entry name" value="UCP004555"/>
    <property type="match status" value="1"/>
</dbReference>
<gene>
    <name evidence="4" type="ORF">AMJ82_03095</name>
</gene>
<sequence>MKGIGNIMKQAQQIQAKLAEVQEDLAKKRVEASAGGGMVTVVADGQQNIVEVKIDREVVDPGDVEMLQDLIVAAVNEARRKAQELAAEEMRRLTGGLSIPGLL</sequence>
<keyword evidence="3" id="KW-0175">Coiled coil</keyword>
<dbReference type="AlphaFoldDB" id="A0A0S8GBW9"/>
<name>A0A0S8GBW9_UNCT6</name>
<dbReference type="GO" id="GO:0005829">
    <property type="term" value="C:cytosol"/>
    <property type="evidence" value="ECO:0007669"/>
    <property type="project" value="TreeGrafter"/>
</dbReference>
<comment type="subunit">
    <text evidence="2">Homodimer.</text>
</comment>
<feature type="coiled-coil region" evidence="3">
    <location>
        <begin position="4"/>
        <end position="31"/>
    </location>
</feature>
<accession>A0A0S8GBW9</accession>
<keyword evidence="1 2" id="KW-0238">DNA-binding</keyword>
<reference evidence="4 5" key="1">
    <citation type="journal article" date="2015" name="Microbiome">
        <title>Genomic resolution of linkages in carbon, nitrogen, and sulfur cycling among widespread estuary sediment bacteria.</title>
        <authorList>
            <person name="Baker B.J."/>
            <person name="Lazar C.S."/>
            <person name="Teske A.P."/>
            <person name="Dick G.J."/>
        </authorList>
    </citation>
    <scope>NUCLEOTIDE SEQUENCE [LARGE SCALE GENOMIC DNA]</scope>
    <source>
        <strain evidence="4">SM23_40</strain>
    </source>
</reference>
<evidence type="ECO:0000256" key="1">
    <source>
        <dbReference type="ARBA" id="ARBA00023125"/>
    </source>
</evidence>
<dbReference type="PATRIC" id="fig|1703774.3.peg.805"/>
<evidence type="ECO:0000256" key="2">
    <source>
        <dbReference type="HAMAP-Rule" id="MF_00274"/>
    </source>
</evidence>
<comment type="function">
    <text evidence="2">Binds to DNA and alters its conformation. May be involved in regulation of gene expression, nucleoid organization and DNA protection.</text>
</comment>
<comment type="similarity">
    <text evidence="2">Belongs to the YbaB/EbfC family.</text>
</comment>
<evidence type="ECO:0000313" key="5">
    <source>
        <dbReference type="Proteomes" id="UP000051717"/>
    </source>
</evidence>
<evidence type="ECO:0000313" key="4">
    <source>
        <dbReference type="EMBL" id="KPK70533.1"/>
    </source>
</evidence>
<dbReference type="SUPFAM" id="SSF82607">
    <property type="entry name" value="YbaB-like"/>
    <property type="match status" value="1"/>
</dbReference>
<proteinExistence type="inferred from homology"/>
<protein>
    <recommendedName>
        <fullName evidence="2">Nucleoid-associated protein AMJ82_03095</fullName>
    </recommendedName>
</protein>